<dbReference type="GO" id="GO:0070403">
    <property type="term" value="F:NAD+ binding"/>
    <property type="evidence" value="ECO:0007669"/>
    <property type="project" value="InterPro"/>
</dbReference>
<dbReference type="SUPFAM" id="SSF48179">
    <property type="entry name" value="6-phosphogluconate dehydrogenase C-terminal domain-like"/>
    <property type="match status" value="1"/>
</dbReference>
<gene>
    <name evidence="5" type="ORF">ESZ47_02005</name>
</gene>
<dbReference type="InterPro" id="IPR050812">
    <property type="entry name" value="Preph/Arog_dehydrog"/>
</dbReference>
<dbReference type="Pfam" id="PF20463">
    <property type="entry name" value="PDH_C"/>
    <property type="match status" value="1"/>
</dbReference>
<comment type="pathway">
    <text evidence="3">Amino-acid biosynthesis.</text>
</comment>
<dbReference type="GO" id="GO:0004665">
    <property type="term" value="F:prephenate dehydrogenase (NADP+) activity"/>
    <property type="evidence" value="ECO:0007669"/>
    <property type="project" value="InterPro"/>
</dbReference>
<evidence type="ECO:0000313" key="5">
    <source>
        <dbReference type="EMBL" id="TYC46941.1"/>
    </source>
</evidence>
<dbReference type="InterPro" id="IPR036291">
    <property type="entry name" value="NAD(P)-bd_dom_sf"/>
</dbReference>
<dbReference type="PROSITE" id="PS51176">
    <property type="entry name" value="PDH_ADH"/>
    <property type="match status" value="1"/>
</dbReference>
<dbReference type="GO" id="GO:0008977">
    <property type="term" value="F:prephenate dehydrogenase (NAD+) activity"/>
    <property type="evidence" value="ECO:0007669"/>
    <property type="project" value="InterPro"/>
</dbReference>
<dbReference type="EMBL" id="SDGY01000001">
    <property type="protein sequence ID" value="TYC46941.1"/>
    <property type="molecule type" value="Genomic_DNA"/>
</dbReference>
<dbReference type="InterPro" id="IPR046825">
    <property type="entry name" value="PDH_C"/>
</dbReference>
<evidence type="ECO:0000256" key="2">
    <source>
        <dbReference type="ARBA" id="ARBA00023002"/>
    </source>
</evidence>
<feature type="domain" description="Prephenate/arogenate dehydrogenase" evidence="4">
    <location>
        <begin position="2"/>
        <end position="282"/>
    </location>
</feature>
<comment type="similarity">
    <text evidence="1">Belongs to the prephenate/arogenate dehydrogenase family.</text>
</comment>
<protein>
    <submittedName>
        <fullName evidence="5">Prephenate dehydrogenase/arogenate dehydrogenase family protein</fullName>
    </submittedName>
</protein>
<dbReference type="Gene3D" id="1.10.3660.10">
    <property type="entry name" value="6-phosphogluconate dehydrogenase C-terminal like domain"/>
    <property type="match status" value="1"/>
</dbReference>
<evidence type="ECO:0000256" key="3">
    <source>
        <dbReference type="ARBA" id="ARBA00029440"/>
    </source>
</evidence>
<name>A0A6P2CPP5_9LACO</name>
<proteinExistence type="inferred from homology"/>
<evidence type="ECO:0000256" key="1">
    <source>
        <dbReference type="ARBA" id="ARBA00007964"/>
    </source>
</evidence>
<dbReference type="Proteomes" id="UP000442244">
    <property type="component" value="Unassembled WGS sequence"/>
</dbReference>
<comment type="caution">
    <text evidence="5">The sequence shown here is derived from an EMBL/GenBank/DDBJ whole genome shotgun (WGS) entry which is preliminary data.</text>
</comment>
<dbReference type="AlphaFoldDB" id="A0A6P2CPP5"/>
<dbReference type="Gene3D" id="3.40.50.720">
    <property type="entry name" value="NAD(P)-binding Rossmann-like Domain"/>
    <property type="match status" value="1"/>
</dbReference>
<keyword evidence="6" id="KW-1185">Reference proteome</keyword>
<accession>A0A6P2CPP5</accession>
<dbReference type="GO" id="GO:0006571">
    <property type="term" value="P:tyrosine biosynthetic process"/>
    <property type="evidence" value="ECO:0007669"/>
    <property type="project" value="InterPro"/>
</dbReference>
<dbReference type="FunFam" id="3.40.50.720:FF:000208">
    <property type="entry name" value="Prephenate dehydrogenase"/>
    <property type="match status" value="1"/>
</dbReference>
<keyword evidence="2" id="KW-0560">Oxidoreductase</keyword>
<evidence type="ECO:0000313" key="6">
    <source>
        <dbReference type="Proteomes" id="UP000442244"/>
    </source>
</evidence>
<dbReference type="PANTHER" id="PTHR21363">
    <property type="entry name" value="PREPHENATE DEHYDROGENASE"/>
    <property type="match status" value="1"/>
</dbReference>
<organism evidence="5 6">
    <name type="scientific">Leuconostoc litchii</name>
    <dbReference type="NCBI Taxonomy" id="1981069"/>
    <lineage>
        <taxon>Bacteria</taxon>
        <taxon>Bacillati</taxon>
        <taxon>Bacillota</taxon>
        <taxon>Bacilli</taxon>
        <taxon>Lactobacillales</taxon>
        <taxon>Lactobacillaceae</taxon>
        <taxon>Leuconostoc</taxon>
    </lineage>
</organism>
<dbReference type="InterPro" id="IPR008927">
    <property type="entry name" value="6-PGluconate_DH-like_C_sf"/>
</dbReference>
<dbReference type="InterPro" id="IPR046826">
    <property type="entry name" value="PDH_N"/>
</dbReference>
<dbReference type="SUPFAM" id="SSF51735">
    <property type="entry name" value="NAD(P)-binding Rossmann-fold domains"/>
    <property type="match status" value="1"/>
</dbReference>
<evidence type="ECO:0000259" key="4">
    <source>
        <dbReference type="PROSITE" id="PS51176"/>
    </source>
</evidence>
<dbReference type="PANTHER" id="PTHR21363:SF0">
    <property type="entry name" value="PREPHENATE DEHYDROGENASE [NADP(+)]"/>
    <property type="match status" value="1"/>
</dbReference>
<dbReference type="RefSeq" id="WP_148604298.1">
    <property type="nucleotide sequence ID" value="NZ_SDGY01000001.1"/>
</dbReference>
<dbReference type="Pfam" id="PF02153">
    <property type="entry name" value="PDH_N"/>
    <property type="match status" value="1"/>
</dbReference>
<dbReference type="InterPro" id="IPR003099">
    <property type="entry name" value="Prephen_DH"/>
</dbReference>
<reference evidence="5 6" key="1">
    <citation type="submission" date="2019-01" db="EMBL/GenBank/DDBJ databases">
        <title>Leuconostoc litchii sp. nov., a novel lactic acid bacterium isolated from lychee.</title>
        <authorList>
            <person name="Wang L.-T."/>
        </authorList>
    </citation>
    <scope>NUCLEOTIDE SEQUENCE [LARGE SCALE GENOMIC DNA]</scope>
    <source>
        <strain evidence="5 6">MB7</strain>
    </source>
</reference>
<dbReference type="OrthoDB" id="9802008at2"/>
<sequence length="282" mass="30824">MKNIVVVGLGEMGASLAKILNRQSENLVVGVDINDNSLTYAKKNNIVKQVSLELKQVAKEADIIILATPVTYIESSIRQLATLPLKKDVVITDTGSTKRDIMAVVEQVLTPKNVRFVGGHAMAGTHQSGIMQANEALYQDVPYFLIPSSISKTSDIQDVLKPINADFMSISIKKHDELMSVISDVPHILAFSLMNTATNQLGDVSNFGHFVAGGFKDTTRIAESDPKLWADVLLSNKEAILSSQSILMQQLKLFSQAIENNDSVNLMSLISSAQKSRKNLLR</sequence>